<keyword evidence="5 7" id="KW-0378">Hydrolase</keyword>
<dbReference type="InterPro" id="IPR020568">
    <property type="entry name" value="Ribosomal_Su5_D2-typ_SF"/>
</dbReference>
<dbReference type="PANTHER" id="PTHR33992">
    <property type="entry name" value="RIBONUCLEASE P PROTEIN COMPONENT"/>
    <property type="match status" value="1"/>
</dbReference>
<dbReference type="GO" id="GO:0042781">
    <property type="term" value="F:3'-tRNA processing endoribonuclease activity"/>
    <property type="evidence" value="ECO:0007669"/>
    <property type="project" value="TreeGrafter"/>
</dbReference>
<comment type="function">
    <text evidence="1 7">RNaseP catalyzes the removal of the 5'-leader sequence from pre-tRNA to produce the mature 5'-terminus. It can also cleave other RNA substrates such as 4.5S RNA. The protein component plays an auxiliary but essential role in vivo by binding to the 5'-leader sequence and broadening the substrate specificity of the ribozyme.</text>
</comment>
<dbReference type="SUPFAM" id="SSF54211">
    <property type="entry name" value="Ribosomal protein S5 domain 2-like"/>
    <property type="match status" value="1"/>
</dbReference>
<evidence type="ECO:0000256" key="1">
    <source>
        <dbReference type="ARBA" id="ARBA00002663"/>
    </source>
</evidence>
<comment type="catalytic activity">
    <reaction evidence="7">
        <text>Endonucleolytic cleavage of RNA, removing 5'-extranucleotides from tRNA precursor.</text>
        <dbReference type="EC" id="3.1.26.5"/>
    </reaction>
</comment>
<dbReference type="FunFam" id="3.30.230.10:FF:000021">
    <property type="entry name" value="Ribonuclease P protein component"/>
    <property type="match status" value="1"/>
</dbReference>
<dbReference type="OrthoDB" id="9810867at2"/>
<keyword evidence="4 7" id="KW-0255">Endonuclease</keyword>
<sequence>MKKAYRIKKNTEFQLVFKHGKSVANRQFVIYILKKNDQQHFRIGLSVSKKIGNAVVRNRVKRLIREAFKELKDELPVQYDFVVIARKPTADMNFHQVKSSLIHVLQLAKVLPRSYVPKNIPDT</sequence>
<keyword evidence="6 7" id="KW-0694">RNA-binding</keyword>
<evidence type="ECO:0000256" key="2">
    <source>
        <dbReference type="ARBA" id="ARBA00022694"/>
    </source>
</evidence>
<dbReference type="Pfam" id="PF00825">
    <property type="entry name" value="Ribonuclease_P"/>
    <property type="match status" value="1"/>
</dbReference>
<dbReference type="EMBL" id="QCZG01000056">
    <property type="protein sequence ID" value="PWA06698.1"/>
    <property type="molecule type" value="Genomic_DNA"/>
</dbReference>
<keyword evidence="10" id="KW-1185">Reference proteome</keyword>
<dbReference type="HAMAP" id="MF_00227">
    <property type="entry name" value="RNase_P"/>
    <property type="match status" value="1"/>
</dbReference>
<dbReference type="InterPro" id="IPR020539">
    <property type="entry name" value="RNase_P_CS"/>
</dbReference>
<dbReference type="PANTHER" id="PTHR33992:SF1">
    <property type="entry name" value="RIBONUCLEASE P PROTEIN COMPONENT"/>
    <property type="match status" value="1"/>
</dbReference>
<dbReference type="NCBIfam" id="TIGR00188">
    <property type="entry name" value="rnpA"/>
    <property type="match status" value="1"/>
</dbReference>
<evidence type="ECO:0000256" key="7">
    <source>
        <dbReference type="HAMAP-Rule" id="MF_00227"/>
    </source>
</evidence>
<evidence type="ECO:0000256" key="5">
    <source>
        <dbReference type="ARBA" id="ARBA00022801"/>
    </source>
</evidence>
<name>A0A2U1JPD3_9BACI</name>
<dbReference type="GO" id="GO:0001682">
    <property type="term" value="P:tRNA 5'-leader removal"/>
    <property type="evidence" value="ECO:0007669"/>
    <property type="project" value="UniProtKB-UniRule"/>
</dbReference>
<organism evidence="9 10">
    <name type="scientific">Pueribacillus theae</name>
    <dbReference type="NCBI Taxonomy" id="2171751"/>
    <lineage>
        <taxon>Bacteria</taxon>
        <taxon>Bacillati</taxon>
        <taxon>Bacillota</taxon>
        <taxon>Bacilli</taxon>
        <taxon>Bacillales</taxon>
        <taxon>Bacillaceae</taxon>
        <taxon>Pueribacillus</taxon>
    </lineage>
</organism>
<dbReference type="GO" id="GO:0030677">
    <property type="term" value="C:ribonuclease P complex"/>
    <property type="evidence" value="ECO:0007669"/>
    <property type="project" value="TreeGrafter"/>
</dbReference>
<gene>
    <name evidence="7" type="primary">rnpA</name>
    <name evidence="9" type="ORF">DCC39_17175</name>
</gene>
<keyword evidence="3 7" id="KW-0540">Nuclease</keyword>
<dbReference type="PROSITE" id="PS00648">
    <property type="entry name" value="RIBONUCLEASE_P"/>
    <property type="match status" value="1"/>
</dbReference>
<evidence type="ECO:0000313" key="9">
    <source>
        <dbReference type="EMBL" id="PWA06698.1"/>
    </source>
</evidence>
<evidence type="ECO:0000256" key="6">
    <source>
        <dbReference type="ARBA" id="ARBA00022884"/>
    </source>
</evidence>
<reference evidence="9 10" key="1">
    <citation type="submission" date="2018-04" db="EMBL/GenBank/DDBJ databases">
        <title>Camelliibacillus theae gen. nov., sp. nov., isolated from Pu'er tea.</title>
        <authorList>
            <person name="Niu L."/>
        </authorList>
    </citation>
    <scope>NUCLEOTIDE SEQUENCE [LARGE SCALE GENOMIC DNA]</scope>
    <source>
        <strain evidence="9 10">T8</strain>
    </source>
</reference>
<dbReference type="InterPro" id="IPR000100">
    <property type="entry name" value="RNase_P"/>
</dbReference>
<dbReference type="Gene3D" id="3.30.230.10">
    <property type="match status" value="1"/>
</dbReference>
<dbReference type="AlphaFoldDB" id="A0A2U1JPD3"/>
<comment type="subunit">
    <text evidence="7">Consists of a catalytic RNA component (M1 or rnpB) and a protein subunit.</text>
</comment>
<evidence type="ECO:0000256" key="8">
    <source>
        <dbReference type="NCBIfam" id="TIGR00188"/>
    </source>
</evidence>
<comment type="similarity">
    <text evidence="7">Belongs to the RnpA family.</text>
</comment>
<dbReference type="GO" id="GO:0000049">
    <property type="term" value="F:tRNA binding"/>
    <property type="evidence" value="ECO:0007669"/>
    <property type="project" value="UniProtKB-UniRule"/>
</dbReference>
<accession>A0A2U1JPD3</accession>
<evidence type="ECO:0000256" key="3">
    <source>
        <dbReference type="ARBA" id="ARBA00022722"/>
    </source>
</evidence>
<proteinExistence type="inferred from homology"/>
<dbReference type="Proteomes" id="UP000245998">
    <property type="component" value="Unassembled WGS sequence"/>
</dbReference>
<dbReference type="RefSeq" id="WP_116556119.1">
    <property type="nucleotide sequence ID" value="NZ_QCZG01000056.1"/>
</dbReference>
<dbReference type="InterPro" id="IPR014721">
    <property type="entry name" value="Ribsml_uS5_D2-typ_fold_subgr"/>
</dbReference>
<dbReference type="EC" id="3.1.26.5" evidence="7 8"/>
<keyword evidence="2 7" id="KW-0819">tRNA processing</keyword>
<comment type="caution">
    <text evidence="9">The sequence shown here is derived from an EMBL/GenBank/DDBJ whole genome shotgun (WGS) entry which is preliminary data.</text>
</comment>
<protein>
    <recommendedName>
        <fullName evidence="7 8">Ribonuclease P protein component</fullName>
        <shortName evidence="7">RNase P protein</shortName>
        <shortName evidence="7">RNaseP protein</shortName>
        <ecNumber evidence="7 8">3.1.26.5</ecNumber>
    </recommendedName>
    <alternativeName>
        <fullName evidence="7">Protein C5</fullName>
    </alternativeName>
</protein>
<evidence type="ECO:0000256" key="4">
    <source>
        <dbReference type="ARBA" id="ARBA00022759"/>
    </source>
</evidence>
<evidence type="ECO:0000313" key="10">
    <source>
        <dbReference type="Proteomes" id="UP000245998"/>
    </source>
</evidence>
<dbReference type="GO" id="GO:0004526">
    <property type="term" value="F:ribonuclease P activity"/>
    <property type="evidence" value="ECO:0007669"/>
    <property type="project" value="UniProtKB-UniRule"/>
</dbReference>